<evidence type="ECO:0000313" key="16">
    <source>
        <dbReference type="Proteomes" id="UP000314986"/>
    </source>
</evidence>
<evidence type="ECO:0000256" key="9">
    <source>
        <dbReference type="ARBA" id="ARBA00023180"/>
    </source>
</evidence>
<dbReference type="Gene3D" id="3.40.50.410">
    <property type="entry name" value="von Willebrand factor, type A domain"/>
    <property type="match status" value="1"/>
</dbReference>
<reference evidence="16" key="1">
    <citation type="journal article" date="2006" name="Science">
        <title>Ancient noncoding elements conserved in the human genome.</title>
        <authorList>
            <person name="Venkatesh B."/>
            <person name="Kirkness E.F."/>
            <person name="Loh Y.H."/>
            <person name="Halpern A.L."/>
            <person name="Lee A.P."/>
            <person name="Johnson J."/>
            <person name="Dandona N."/>
            <person name="Viswanathan L.D."/>
            <person name="Tay A."/>
            <person name="Venter J.C."/>
            <person name="Strausberg R.L."/>
            <person name="Brenner S."/>
        </authorList>
    </citation>
    <scope>NUCLEOTIDE SEQUENCE [LARGE SCALE GENOMIC DNA]</scope>
</reference>
<feature type="domain" description="Fibronectin type-III" evidence="14">
    <location>
        <begin position="312"/>
        <end position="403"/>
    </location>
</feature>
<dbReference type="CTD" id="64856"/>
<dbReference type="SMART" id="SM00060">
    <property type="entry name" value="FN3"/>
    <property type="match status" value="3"/>
</dbReference>
<dbReference type="STRING" id="7868.ENSCMIP00000034760"/>
<dbReference type="FunFam" id="2.60.40.10:FF:000638">
    <property type="entry name" value="von Willebrand factor A domain-containing 1"/>
    <property type="match status" value="1"/>
</dbReference>
<dbReference type="SUPFAM" id="SSF49265">
    <property type="entry name" value="Fibronectin type III"/>
    <property type="match status" value="2"/>
</dbReference>
<dbReference type="RefSeq" id="XP_007905111.1">
    <property type="nucleotide sequence ID" value="XM_007906920.2"/>
</dbReference>
<feature type="region of interest" description="Disordered" evidence="12">
    <location>
        <begin position="476"/>
        <end position="508"/>
    </location>
</feature>
<accession>A0A4W3JS01</accession>
<dbReference type="InterPro" id="IPR036465">
    <property type="entry name" value="vWFA_dom_sf"/>
</dbReference>
<dbReference type="AlphaFoldDB" id="A0A4W3JS01"/>
<keyword evidence="5" id="KW-0732">Signal</keyword>
<evidence type="ECO:0000256" key="10">
    <source>
        <dbReference type="ARBA" id="ARBA00029542"/>
    </source>
</evidence>
<dbReference type="GeneTree" id="ENSGT00940000160734"/>
<reference evidence="15" key="4">
    <citation type="submission" date="2025-08" db="UniProtKB">
        <authorList>
            <consortium name="Ensembl"/>
        </authorList>
    </citation>
    <scope>IDENTIFICATION</scope>
</reference>
<dbReference type="GO" id="GO:0005604">
    <property type="term" value="C:basement membrane"/>
    <property type="evidence" value="ECO:0007669"/>
    <property type="project" value="UniProtKB-SubCell"/>
</dbReference>
<comment type="function">
    <text evidence="11">Promotes matrix assembly. Involved in the organization of skeletal muscles and in the formation of neuromuscular junctions.</text>
</comment>
<dbReference type="GeneID" id="103187428"/>
<dbReference type="Ensembl" id="ENSCMIT00000035280.1">
    <property type="protein sequence ID" value="ENSCMIP00000034760.1"/>
    <property type="gene ID" value="ENSCMIG00000014730.1"/>
</dbReference>
<dbReference type="CDD" id="cd00063">
    <property type="entry name" value="FN3"/>
    <property type="match status" value="2"/>
</dbReference>
<proteinExistence type="predicted"/>
<keyword evidence="4" id="KW-0597">Phosphoprotein</keyword>
<comment type="subcellular location">
    <subcellularLocation>
        <location evidence="1">Secreted</location>
        <location evidence="1">Extracellular space</location>
        <location evidence="1">Extracellular matrix</location>
        <location evidence="1">Basement membrane</location>
    </subcellularLocation>
</comment>
<organism evidence="15 16">
    <name type="scientific">Callorhinchus milii</name>
    <name type="common">Ghost shark</name>
    <dbReference type="NCBI Taxonomy" id="7868"/>
    <lineage>
        <taxon>Eukaryota</taxon>
        <taxon>Metazoa</taxon>
        <taxon>Chordata</taxon>
        <taxon>Craniata</taxon>
        <taxon>Vertebrata</taxon>
        <taxon>Chondrichthyes</taxon>
        <taxon>Holocephali</taxon>
        <taxon>Chimaeriformes</taxon>
        <taxon>Callorhinchidae</taxon>
        <taxon>Callorhinchus</taxon>
    </lineage>
</organism>
<dbReference type="InterPro" id="IPR003961">
    <property type="entry name" value="FN3_dom"/>
</dbReference>
<feature type="domain" description="VWFA" evidence="13">
    <location>
        <begin position="39"/>
        <end position="214"/>
    </location>
</feature>
<evidence type="ECO:0000256" key="8">
    <source>
        <dbReference type="ARBA" id="ARBA00023157"/>
    </source>
</evidence>
<name>A0A4W3JS01_CALMI</name>
<keyword evidence="16" id="KW-1185">Reference proteome</keyword>
<evidence type="ECO:0000256" key="3">
    <source>
        <dbReference type="ARBA" id="ARBA00022530"/>
    </source>
</evidence>
<evidence type="ECO:0000256" key="2">
    <source>
        <dbReference type="ARBA" id="ARBA00022525"/>
    </source>
</evidence>
<keyword evidence="6" id="KW-0677">Repeat</keyword>
<keyword evidence="3" id="KW-0272">Extracellular matrix</keyword>
<dbReference type="SMART" id="SM00327">
    <property type="entry name" value="VWA"/>
    <property type="match status" value="1"/>
</dbReference>
<dbReference type="InterPro" id="IPR036116">
    <property type="entry name" value="FN3_sf"/>
</dbReference>
<keyword evidence="8" id="KW-1015">Disulfide bond</keyword>
<evidence type="ECO:0000259" key="13">
    <source>
        <dbReference type="PROSITE" id="PS50234"/>
    </source>
</evidence>
<evidence type="ECO:0000256" key="6">
    <source>
        <dbReference type="ARBA" id="ARBA00022737"/>
    </source>
</evidence>
<evidence type="ECO:0000313" key="15">
    <source>
        <dbReference type="Ensembl" id="ENSCMIP00000034760.1"/>
    </source>
</evidence>
<evidence type="ECO:0000256" key="4">
    <source>
        <dbReference type="ARBA" id="ARBA00022553"/>
    </source>
</evidence>
<gene>
    <name evidence="15" type="primary">vwa1</name>
</gene>
<feature type="domain" description="Fibronectin type-III" evidence="14">
    <location>
        <begin position="219"/>
        <end position="311"/>
    </location>
</feature>
<dbReference type="InterPro" id="IPR002035">
    <property type="entry name" value="VWF_A"/>
</dbReference>
<evidence type="ECO:0000256" key="1">
    <source>
        <dbReference type="ARBA" id="ARBA00004302"/>
    </source>
</evidence>
<reference evidence="16" key="3">
    <citation type="journal article" date="2014" name="Nature">
        <title>Elephant shark genome provides unique insights into gnathostome evolution.</title>
        <authorList>
            <consortium name="International Elephant Shark Genome Sequencing Consortium"/>
            <person name="Venkatesh B."/>
            <person name="Lee A.P."/>
            <person name="Ravi V."/>
            <person name="Maurya A.K."/>
            <person name="Lian M.M."/>
            <person name="Swann J.B."/>
            <person name="Ohta Y."/>
            <person name="Flajnik M.F."/>
            <person name="Sutoh Y."/>
            <person name="Kasahara M."/>
            <person name="Hoon S."/>
            <person name="Gangu V."/>
            <person name="Roy S.W."/>
            <person name="Irimia M."/>
            <person name="Korzh V."/>
            <person name="Kondrychyn I."/>
            <person name="Lim Z.W."/>
            <person name="Tay B.H."/>
            <person name="Tohari S."/>
            <person name="Kong K.W."/>
            <person name="Ho S."/>
            <person name="Lorente-Galdos B."/>
            <person name="Quilez J."/>
            <person name="Marques-Bonet T."/>
            <person name="Raney B.J."/>
            <person name="Ingham P.W."/>
            <person name="Tay A."/>
            <person name="Hillier L.W."/>
            <person name="Minx P."/>
            <person name="Boehm T."/>
            <person name="Wilson R.K."/>
            <person name="Brenner S."/>
            <person name="Warren W.C."/>
        </authorList>
    </citation>
    <scope>NUCLEOTIDE SEQUENCE [LARGE SCALE GENOMIC DNA]</scope>
</reference>
<keyword evidence="7" id="KW-0084">Basement membrane</keyword>
<reference evidence="16" key="2">
    <citation type="journal article" date="2007" name="PLoS Biol.">
        <title>Survey sequencing and comparative analysis of the elephant shark (Callorhinchus milii) genome.</title>
        <authorList>
            <person name="Venkatesh B."/>
            <person name="Kirkness E.F."/>
            <person name="Loh Y.H."/>
            <person name="Halpern A.L."/>
            <person name="Lee A.P."/>
            <person name="Johnson J."/>
            <person name="Dandona N."/>
            <person name="Viswanathan L.D."/>
            <person name="Tay A."/>
            <person name="Venter J.C."/>
            <person name="Strausberg R.L."/>
            <person name="Brenner S."/>
        </authorList>
    </citation>
    <scope>NUCLEOTIDE SEQUENCE [LARGE SCALE GENOMIC DNA]</scope>
</reference>
<sequence>MLALNAVYLSSYLLQITSTFYQVIALEGVDLIGDGVEGDLLFLMDSSGSISPYEFMRMKNFVADLVRPLPIGPHDIQIGFVHISDDPVVEFPFDEYTSDSALQWALLNMKQKLGDTNSGKALSHAADTMFTHQAGSRPDLPKVVLWLTDGISTDDISGPIQQLNDLGVTRFIVSIGRGNYLELKNAASQPPDKHLYYVDSDDMFVITEELRYEILNLMRVKKLRALDVTDTSFRLLWPKLLGSSSEYYLIEYNPAPDSQRILRKLVAGDETSAVLTQLSPETTYEVRLTPMNDENNIKPLVTKVTTREGEDSPVSIVISESSSEGFRVSWAPTPESIASYLVVFGVLPSGQPSSLHVDGRQNTVVLNKLEPSTTYLVTVSALYKSGREKALSAKACTRELSDSGSVSQLWPYEITPDSVVATWDPTHGRVLNYQVTCPPQAGRRPPEAAQRPARSVQLTDPVVVNATQNCVEAKSEKGSGHCRKSGNQFGSLPATRSNKSLCTKGRDC</sequence>
<dbReference type="PRINTS" id="PR00453">
    <property type="entry name" value="VWFADOMAIN"/>
</dbReference>
<reference evidence="15" key="5">
    <citation type="submission" date="2025-09" db="UniProtKB">
        <authorList>
            <consortium name="Ensembl"/>
        </authorList>
    </citation>
    <scope>IDENTIFICATION</scope>
</reference>
<dbReference type="PANTHER" id="PTHR24020">
    <property type="entry name" value="COLLAGEN ALPHA"/>
    <property type="match status" value="1"/>
</dbReference>
<dbReference type="InterPro" id="IPR013783">
    <property type="entry name" value="Ig-like_fold"/>
</dbReference>
<dbReference type="PROSITE" id="PS50234">
    <property type="entry name" value="VWFA"/>
    <property type="match status" value="1"/>
</dbReference>
<keyword evidence="2" id="KW-0964">Secreted</keyword>
<evidence type="ECO:0000256" key="7">
    <source>
        <dbReference type="ARBA" id="ARBA00022869"/>
    </source>
</evidence>
<feature type="compositionally biased region" description="Polar residues" evidence="12">
    <location>
        <begin position="485"/>
        <end position="501"/>
    </location>
</feature>
<dbReference type="OrthoDB" id="9949424at2759"/>
<dbReference type="Proteomes" id="UP000314986">
    <property type="component" value="Unassembled WGS sequence"/>
</dbReference>
<evidence type="ECO:0000256" key="11">
    <source>
        <dbReference type="ARBA" id="ARBA00046169"/>
    </source>
</evidence>
<evidence type="ECO:0000259" key="14">
    <source>
        <dbReference type="PROSITE" id="PS50853"/>
    </source>
</evidence>
<protein>
    <recommendedName>
        <fullName evidence="10">von Willebrand factor A domain-containing protein 1</fullName>
    </recommendedName>
</protein>
<dbReference type="Gene3D" id="2.60.40.10">
    <property type="entry name" value="Immunoglobulins"/>
    <property type="match status" value="2"/>
</dbReference>
<dbReference type="InterPro" id="IPR050525">
    <property type="entry name" value="ECM_Assembly_Org"/>
</dbReference>
<dbReference type="PANTHER" id="PTHR24020:SF77">
    <property type="entry name" value="VON WILLEBRAND FACTOR A DOMAIN-CONTAINING PROTEIN 1"/>
    <property type="match status" value="1"/>
</dbReference>
<dbReference type="KEGG" id="cmk:103187428"/>
<dbReference type="Pfam" id="PF00041">
    <property type="entry name" value="fn3"/>
    <property type="match status" value="2"/>
</dbReference>
<evidence type="ECO:0000256" key="5">
    <source>
        <dbReference type="ARBA" id="ARBA00022729"/>
    </source>
</evidence>
<dbReference type="InParanoid" id="A0A4W3JS01"/>
<dbReference type="SUPFAM" id="SSF53300">
    <property type="entry name" value="vWA-like"/>
    <property type="match status" value="1"/>
</dbReference>
<dbReference type="Pfam" id="PF00092">
    <property type="entry name" value="VWA"/>
    <property type="match status" value="1"/>
</dbReference>
<dbReference type="PROSITE" id="PS50853">
    <property type="entry name" value="FN3"/>
    <property type="match status" value="2"/>
</dbReference>
<dbReference type="RefSeq" id="XP_007905112.1">
    <property type="nucleotide sequence ID" value="XM_007906921.2"/>
</dbReference>
<evidence type="ECO:0000256" key="12">
    <source>
        <dbReference type="SAM" id="MobiDB-lite"/>
    </source>
</evidence>
<dbReference type="OMA" id="WMLMCLL"/>
<keyword evidence="9" id="KW-0325">Glycoprotein</keyword>